<evidence type="ECO:0000256" key="3">
    <source>
        <dbReference type="ARBA" id="ARBA00022448"/>
    </source>
</evidence>
<keyword evidence="4" id="KW-0406">Ion transport</keyword>
<dbReference type="InterPro" id="IPR051313">
    <property type="entry name" value="Bact_iron-sidero_bind"/>
</dbReference>
<dbReference type="InterPro" id="IPR002491">
    <property type="entry name" value="ABC_transptr_periplasmic_BD"/>
</dbReference>
<dbReference type="InterPro" id="IPR033870">
    <property type="entry name" value="FatB"/>
</dbReference>
<dbReference type="GO" id="GO:0030288">
    <property type="term" value="C:outer membrane-bounded periplasmic space"/>
    <property type="evidence" value="ECO:0007669"/>
    <property type="project" value="TreeGrafter"/>
</dbReference>
<dbReference type="PROSITE" id="PS50983">
    <property type="entry name" value="FE_B12_PBP"/>
    <property type="match status" value="1"/>
</dbReference>
<dbReference type="PANTHER" id="PTHR30532:SF28">
    <property type="entry name" value="PETROBACTIN-BINDING PROTEIN YCLQ"/>
    <property type="match status" value="1"/>
</dbReference>
<keyword evidence="4" id="KW-0410">Iron transport</keyword>
<evidence type="ECO:0000256" key="1">
    <source>
        <dbReference type="ARBA" id="ARBA00004196"/>
    </source>
</evidence>
<dbReference type="Pfam" id="PF01497">
    <property type="entry name" value="Peripla_BP_2"/>
    <property type="match status" value="1"/>
</dbReference>
<sequence length="298" mass="30712">MKRHALAFVAAVCLSTAALAEDVTIATAQGDVTLPAKPAKVVAFDVAAVDTLVYLGVPLAGVPDNLYIADLEMEAGDVPAVGTLFEPDLEALAGIAPDLVIVGGRSVTQLDAVSQVSPAIDMTIGTDLIAEAEARIDAYGTLFGMTEEADALKTVLDNRLAKLKAAGEGKGTALIVMTNGTKMAAYGPGSRFGWLHEQTGMAPAIDDLKSEENHGNVLTHEAIAEANPDWLFVLDRGAAVGEEGASAEQTLKTPLVEGTTAWKNGNVVYLPAAELYIGGGGWGSLVSVVDALTAALTK</sequence>
<dbReference type="PANTHER" id="PTHR30532">
    <property type="entry name" value="IRON III DICITRATE-BINDING PERIPLASMIC PROTEIN"/>
    <property type="match status" value="1"/>
</dbReference>
<keyword evidence="3" id="KW-0813">Transport</keyword>
<reference evidence="8 9" key="1">
    <citation type="journal article" date="2017" name="Nat. Commun.">
        <title>In situ click chemistry generation of cyclooxygenase-2 inhibitors.</title>
        <authorList>
            <person name="Bhardwaj A."/>
            <person name="Kaur J."/>
            <person name="Wuest M."/>
            <person name="Wuest F."/>
        </authorList>
    </citation>
    <scope>NUCLEOTIDE SEQUENCE [LARGE SCALE GENOMIC DNA]</scope>
    <source>
        <strain evidence="8">S2_012_000_R3_94</strain>
    </source>
</reference>
<comment type="similarity">
    <text evidence="2">Belongs to the bacterial solute-binding protein 8 family.</text>
</comment>
<comment type="caution">
    <text evidence="8">The sequence shown here is derived from an EMBL/GenBank/DDBJ whole genome shotgun (WGS) entry which is preliminary data.</text>
</comment>
<evidence type="ECO:0000259" key="7">
    <source>
        <dbReference type="PROSITE" id="PS50983"/>
    </source>
</evidence>
<keyword evidence="5 6" id="KW-0732">Signal</keyword>
<dbReference type="SUPFAM" id="SSF53807">
    <property type="entry name" value="Helical backbone' metal receptor"/>
    <property type="match status" value="1"/>
</dbReference>
<feature type="domain" description="Fe/B12 periplasmic-binding" evidence="7">
    <location>
        <begin position="40"/>
        <end position="298"/>
    </location>
</feature>
<evidence type="ECO:0000313" key="8">
    <source>
        <dbReference type="EMBL" id="TKW65565.1"/>
    </source>
</evidence>
<evidence type="ECO:0000256" key="5">
    <source>
        <dbReference type="ARBA" id="ARBA00022729"/>
    </source>
</evidence>
<gene>
    <name evidence="8" type="ORF">DI616_14280</name>
</gene>
<proteinExistence type="inferred from homology"/>
<feature type="signal peptide" evidence="6">
    <location>
        <begin position="1"/>
        <end position="20"/>
    </location>
</feature>
<protein>
    <submittedName>
        <fullName evidence="8">Siderophore ABC transporter substrate-binding protein</fullName>
    </submittedName>
</protein>
<feature type="chain" id="PRO_5021967214" evidence="6">
    <location>
        <begin position="21"/>
        <end position="298"/>
    </location>
</feature>
<name>A0A533I493_PARDE</name>
<dbReference type="AlphaFoldDB" id="A0A533I493"/>
<dbReference type="Gene3D" id="3.40.50.1980">
    <property type="entry name" value="Nitrogenase molybdenum iron protein domain"/>
    <property type="match status" value="2"/>
</dbReference>
<evidence type="ECO:0000256" key="2">
    <source>
        <dbReference type="ARBA" id="ARBA00008814"/>
    </source>
</evidence>
<accession>A0A533I493</accession>
<dbReference type="EMBL" id="VAFL01000012">
    <property type="protein sequence ID" value="TKW65565.1"/>
    <property type="molecule type" value="Genomic_DNA"/>
</dbReference>
<evidence type="ECO:0000313" key="9">
    <source>
        <dbReference type="Proteomes" id="UP000315344"/>
    </source>
</evidence>
<evidence type="ECO:0000256" key="6">
    <source>
        <dbReference type="SAM" id="SignalP"/>
    </source>
</evidence>
<organism evidence="8 9">
    <name type="scientific">Paracoccus denitrificans</name>
    <dbReference type="NCBI Taxonomy" id="266"/>
    <lineage>
        <taxon>Bacteria</taxon>
        <taxon>Pseudomonadati</taxon>
        <taxon>Pseudomonadota</taxon>
        <taxon>Alphaproteobacteria</taxon>
        <taxon>Rhodobacterales</taxon>
        <taxon>Paracoccaceae</taxon>
        <taxon>Paracoccus</taxon>
    </lineage>
</organism>
<evidence type="ECO:0000256" key="4">
    <source>
        <dbReference type="ARBA" id="ARBA00022496"/>
    </source>
</evidence>
<dbReference type="Proteomes" id="UP000315344">
    <property type="component" value="Unassembled WGS sequence"/>
</dbReference>
<keyword evidence="4" id="KW-0408">Iron</keyword>
<dbReference type="CDD" id="cd01140">
    <property type="entry name" value="FatB"/>
    <property type="match status" value="1"/>
</dbReference>
<comment type="subcellular location">
    <subcellularLocation>
        <location evidence="1">Cell envelope</location>
    </subcellularLocation>
</comment>
<dbReference type="GO" id="GO:1901678">
    <property type="term" value="P:iron coordination entity transport"/>
    <property type="evidence" value="ECO:0007669"/>
    <property type="project" value="UniProtKB-ARBA"/>
</dbReference>